<dbReference type="SUPFAM" id="SSF52540">
    <property type="entry name" value="P-loop containing nucleoside triphosphate hydrolases"/>
    <property type="match status" value="1"/>
</dbReference>
<evidence type="ECO:0000313" key="2">
    <source>
        <dbReference type="Proteomes" id="UP000197174"/>
    </source>
</evidence>
<dbReference type="OrthoDB" id="7837405at2"/>
<dbReference type="AlphaFoldDB" id="A0A246RK41"/>
<dbReference type="Pfam" id="PF13671">
    <property type="entry name" value="AAA_33"/>
    <property type="match status" value="1"/>
</dbReference>
<dbReference type="Gene3D" id="3.40.50.300">
    <property type="entry name" value="P-loop containing nucleotide triphosphate hydrolases"/>
    <property type="match status" value="1"/>
</dbReference>
<name>A0A246RK41_9ACTN</name>
<dbReference type="Proteomes" id="UP000197174">
    <property type="component" value="Unassembled WGS sequence"/>
</dbReference>
<evidence type="ECO:0000313" key="1">
    <source>
        <dbReference type="EMBL" id="OWV05603.1"/>
    </source>
</evidence>
<comment type="caution">
    <text evidence="1">The sequence shown here is derived from an EMBL/GenBank/DDBJ whole genome shotgun (WGS) entry which is preliminary data.</text>
</comment>
<keyword evidence="2" id="KW-1185">Reference proteome</keyword>
<dbReference type="InterPro" id="IPR027417">
    <property type="entry name" value="P-loop_NTPase"/>
</dbReference>
<sequence length="197" mass="21233">MARLIHLNGPPGIGKSTLSARYADRHPGTLNLDVDALHRLVGGWRDEEFDTWPVVWSLVRAMVTVRLAGGGDVVLPQYLATVDEIDGLAALAREQGASFHEVVLVDGREAAIERFHRRGRDTDDEWVHHHRRLIARAGGSAVLGTMYDDLMRVVRLRPGAVLVPSAAGSVQDTYDLLLGALGRPGSGRPGAARAGAP</sequence>
<organism evidence="1 2">
    <name type="scientific">Micromonospora wenchangensis</name>
    <dbReference type="NCBI Taxonomy" id="1185415"/>
    <lineage>
        <taxon>Bacteria</taxon>
        <taxon>Bacillati</taxon>
        <taxon>Actinomycetota</taxon>
        <taxon>Actinomycetes</taxon>
        <taxon>Micromonosporales</taxon>
        <taxon>Micromonosporaceae</taxon>
        <taxon>Micromonospora</taxon>
    </lineage>
</organism>
<accession>A0A246RK41</accession>
<protein>
    <submittedName>
        <fullName evidence="1">Uncharacterized protein</fullName>
    </submittedName>
</protein>
<gene>
    <name evidence="1" type="ORF">B5D80_17555</name>
</gene>
<dbReference type="EMBL" id="MZMV01000028">
    <property type="protein sequence ID" value="OWV05603.1"/>
    <property type="molecule type" value="Genomic_DNA"/>
</dbReference>
<dbReference type="RefSeq" id="WP_088644963.1">
    <property type="nucleotide sequence ID" value="NZ_MZMV01000028.1"/>
</dbReference>
<reference evidence="1 2" key="1">
    <citation type="submission" date="2017-03" db="EMBL/GenBank/DDBJ databases">
        <title>Whole genome sequence of Micromonospora wenchangensis, isolated from mangrove soil.</title>
        <authorList>
            <person name="Yang H."/>
        </authorList>
    </citation>
    <scope>NUCLEOTIDE SEQUENCE [LARGE SCALE GENOMIC DNA]</scope>
    <source>
        <strain evidence="1 2">CCTCC AA 2012002</strain>
    </source>
</reference>
<proteinExistence type="predicted"/>